<feature type="binding site" evidence="6">
    <location>
        <position position="141"/>
    </location>
    <ligand>
        <name>Fe cation</name>
        <dbReference type="ChEBI" id="CHEBI:24875"/>
        <note>catalytic</note>
    </ligand>
</feature>
<keyword evidence="1 6" id="KW-0479">Metal-binding</keyword>
<evidence type="ECO:0000256" key="2">
    <source>
        <dbReference type="ARBA" id="ARBA00022964"/>
    </source>
</evidence>
<organism evidence="7 8">
    <name type="scientific">Methylophaga nitratireducenticrescens</name>
    <dbReference type="NCBI Taxonomy" id="754476"/>
    <lineage>
        <taxon>Bacteria</taxon>
        <taxon>Pseudomonadati</taxon>
        <taxon>Pseudomonadota</taxon>
        <taxon>Gammaproteobacteria</taxon>
        <taxon>Thiotrichales</taxon>
        <taxon>Piscirickettsiaceae</taxon>
        <taxon>Methylophaga</taxon>
    </lineage>
</organism>
<keyword evidence="2" id="KW-0223">Dioxygenase</keyword>
<dbReference type="GO" id="GO:0008198">
    <property type="term" value="F:ferrous iron binding"/>
    <property type="evidence" value="ECO:0007669"/>
    <property type="project" value="TreeGrafter"/>
</dbReference>
<dbReference type="InterPro" id="IPR004574">
    <property type="entry name" value="Alkb"/>
</dbReference>
<dbReference type="Proteomes" id="UP000009144">
    <property type="component" value="Chromosome"/>
</dbReference>
<feature type="binding site" evidence="5">
    <location>
        <begin position="86"/>
        <end position="88"/>
    </location>
    <ligand>
        <name>substrate</name>
    </ligand>
</feature>
<evidence type="ECO:0000313" key="8">
    <source>
        <dbReference type="Proteomes" id="UP000009144"/>
    </source>
</evidence>
<dbReference type="GO" id="GO:0035516">
    <property type="term" value="F:broad specificity oxidative DNA demethylase activity"/>
    <property type="evidence" value="ECO:0007669"/>
    <property type="project" value="TreeGrafter"/>
</dbReference>
<dbReference type="RefSeq" id="WP_014707322.1">
    <property type="nucleotide sequence ID" value="NC_017857.3"/>
</dbReference>
<dbReference type="GO" id="GO:0035515">
    <property type="term" value="F:oxidative RNA demethylase activity"/>
    <property type="evidence" value="ECO:0007669"/>
    <property type="project" value="TreeGrafter"/>
</dbReference>
<accession>I1XKN5</accession>
<dbReference type="HOGENOM" id="CLU_039677_1_1_6"/>
<dbReference type="GO" id="GO:0035513">
    <property type="term" value="P:oxidative RNA demethylation"/>
    <property type="evidence" value="ECO:0007669"/>
    <property type="project" value="TreeGrafter"/>
</dbReference>
<dbReference type="Pfam" id="PF13532">
    <property type="entry name" value="2OG-FeII_Oxy_2"/>
    <property type="match status" value="1"/>
</dbReference>
<dbReference type="PROSITE" id="PS51471">
    <property type="entry name" value="FE2OG_OXY"/>
    <property type="match status" value="1"/>
</dbReference>
<dbReference type="InterPro" id="IPR027450">
    <property type="entry name" value="AlkB-like"/>
</dbReference>
<dbReference type="InterPro" id="IPR037151">
    <property type="entry name" value="AlkB-like_sf"/>
</dbReference>
<evidence type="ECO:0000256" key="6">
    <source>
        <dbReference type="PIRSR" id="PIRSR604574-2"/>
    </source>
</evidence>
<keyword evidence="4 6" id="KW-0408">Iron</keyword>
<comment type="cofactor">
    <cofactor evidence="6">
        <name>Fe(2+)</name>
        <dbReference type="ChEBI" id="CHEBI:29033"/>
    </cofactor>
    <text evidence="6">Binds 1 Fe(2+) ion per subunit.</text>
</comment>
<sequence>MKDQQALMITADLFTDNDIKDCDEILPDVYLLKGFALQQASQLLITIEQINAQSTFRKMQTPGGFYMSAAITNCGDVGWHTDRHGYRYTAIDPLTNLAWPEMPQCFRELAETAAQRCGFSDFNPDVCLMNQYEVGAKMGLHQDKDEKDFSQPIVSVSLGLPIIFQFGGASRNDPKQRIPLEHGDVIVWGRAARRYYHGVLTLKPGQHPLTGPYRYNLTFRKAS</sequence>
<reference evidence="7 8" key="1">
    <citation type="journal article" date="2012" name="J. Bacteriol.">
        <title>Complete genome sequences of Methylophaga sp. strain JAM1 and Methylophaga sp. strain JAM7.</title>
        <authorList>
            <person name="Villeneuve C."/>
            <person name="Martineau C."/>
            <person name="Mauffrey F."/>
            <person name="Villemur R."/>
        </authorList>
    </citation>
    <scope>NUCLEOTIDE SEQUENCE [LARGE SCALE GENOMIC DNA]</scope>
    <source>
        <strain evidence="7 8">JAM1</strain>
    </source>
</reference>
<evidence type="ECO:0000313" key="7">
    <source>
        <dbReference type="EMBL" id="AFI84954.1"/>
    </source>
</evidence>
<feature type="binding site" evidence="5">
    <location>
        <position position="171"/>
    </location>
    <ligand>
        <name>substrate</name>
    </ligand>
</feature>
<dbReference type="PANTHER" id="PTHR16557">
    <property type="entry name" value="ALKYLATED DNA REPAIR PROTEIN ALKB-RELATED"/>
    <property type="match status" value="1"/>
</dbReference>
<dbReference type="PATRIC" id="fig|754476.3.peg.2117"/>
<dbReference type="AlphaFoldDB" id="I1XKN5"/>
<keyword evidence="3" id="KW-0560">Oxidoreductase</keyword>
<evidence type="ECO:0000256" key="4">
    <source>
        <dbReference type="ARBA" id="ARBA00023004"/>
    </source>
</evidence>
<dbReference type="EMBL" id="CP003390">
    <property type="protein sequence ID" value="AFI84954.1"/>
    <property type="molecule type" value="Genomic_DNA"/>
</dbReference>
<dbReference type="eggNOG" id="COG3145">
    <property type="taxonomic scope" value="Bacteria"/>
</dbReference>
<feature type="binding site" evidence="5">
    <location>
        <position position="79"/>
    </location>
    <ligand>
        <name>substrate</name>
    </ligand>
</feature>
<keyword evidence="8" id="KW-1185">Reference proteome</keyword>
<gene>
    <name evidence="7" type="ordered locus">Q7A_2140</name>
</gene>
<dbReference type="STRING" id="754476.Q7A_2140"/>
<dbReference type="SUPFAM" id="SSF51197">
    <property type="entry name" value="Clavaminate synthase-like"/>
    <property type="match status" value="1"/>
</dbReference>
<dbReference type="PANTHER" id="PTHR16557:SF2">
    <property type="entry name" value="NUCLEIC ACID DIOXYGENASE ALKBH1"/>
    <property type="match status" value="1"/>
</dbReference>
<feature type="binding site" evidence="5">
    <location>
        <begin position="214"/>
        <end position="220"/>
    </location>
    <ligand>
        <name>2-oxoglutarate</name>
        <dbReference type="ChEBI" id="CHEBI:16810"/>
    </ligand>
</feature>
<feature type="binding site" evidence="6">
    <location>
        <position position="143"/>
    </location>
    <ligand>
        <name>Fe cation</name>
        <dbReference type="ChEBI" id="CHEBI:24875"/>
        <note>catalytic</note>
    </ligand>
</feature>
<dbReference type="GO" id="GO:0005737">
    <property type="term" value="C:cytoplasm"/>
    <property type="evidence" value="ECO:0007669"/>
    <property type="project" value="TreeGrafter"/>
</dbReference>
<feature type="binding site" evidence="5">
    <location>
        <position position="145"/>
    </location>
    <ligand>
        <name>substrate</name>
    </ligand>
</feature>
<evidence type="ECO:0000256" key="5">
    <source>
        <dbReference type="PIRSR" id="PIRSR604574-1"/>
    </source>
</evidence>
<reference evidence="7 8" key="2">
    <citation type="journal article" date="2013" name="Int. J. Syst. Evol. Microbiol.">
        <title>Methylophaga nitratireducenticrescens sp. nov. and Methylophaga frappieri sp. nov., isolated from the biofilm of the methanol-fed denitrification system treating the seawater at the Montreal Biodome.</title>
        <authorList>
            <person name="Villeneuve C."/>
            <person name="Martineau C."/>
            <person name="Mauffrey F."/>
            <person name="Villemur R."/>
        </authorList>
    </citation>
    <scope>NUCLEOTIDE SEQUENCE [LARGE SCALE GENOMIC DNA]</scope>
    <source>
        <strain evidence="7 8">JAM1</strain>
    </source>
</reference>
<dbReference type="NCBIfam" id="NF011930">
    <property type="entry name" value="PRK15401.1"/>
    <property type="match status" value="1"/>
</dbReference>
<dbReference type="KEGG" id="mej:Q7A_2140"/>
<evidence type="ECO:0000256" key="1">
    <source>
        <dbReference type="ARBA" id="ARBA00022723"/>
    </source>
</evidence>
<proteinExistence type="predicted"/>
<protein>
    <submittedName>
        <fullName evidence="7">Alkylated DNA repair protein AlkB</fullName>
    </submittedName>
</protein>
<feature type="binding site" evidence="6">
    <location>
        <position position="197"/>
    </location>
    <ligand>
        <name>Fe cation</name>
        <dbReference type="ChEBI" id="CHEBI:24875"/>
        <note>catalytic</note>
    </ligand>
</feature>
<evidence type="ECO:0000256" key="3">
    <source>
        <dbReference type="ARBA" id="ARBA00023002"/>
    </source>
</evidence>
<dbReference type="Gene3D" id="2.60.120.590">
    <property type="entry name" value="Alpha-ketoglutarate-dependent dioxygenase AlkB-like"/>
    <property type="match status" value="1"/>
</dbReference>
<name>I1XKN5_METNJ</name>
<dbReference type="InterPro" id="IPR005123">
    <property type="entry name" value="Oxoglu/Fe-dep_dioxygenase_dom"/>
</dbReference>
<feature type="binding site" evidence="5">
    <location>
        <begin position="130"/>
        <end position="132"/>
    </location>
    <ligand>
        <name>2-oxoglutarate</name>
        <dbReference type="ChEBI" id="CHEBI:16810"/>
    </ligand>
</feature>